<evidence type="ECO:0000259" key="2">
    <source>
        <dbReference type="Pfam" id="PF09949"/>
    </source>
</evidence>
<evidence type="ECO:0000313" key="4">
    <source>
        <dbReference type="Proteomes" id="UP000295375"/>
    </source>
</evidence>
<dbReference type="InterPro" id="IPR036412">
    <property type="entry name" value="HAD-like_sf"/>
</dbReference>
<accession>A0A4R6UKA5</accession>
<protein>
    <submittedName>
        <fullName evidence="3">Uncharacterized protein DUF2183</fullName>
    </submittedName>
</protein>
<dbReference type="PANTHER" id="PTHR28208">
    <property type="entry name" value="PHOSPHATIDATE PHOSPHATASE APP1"/>
    <property type="match status" value="1"/>
</dbReference>
<dbReference type="SUPFAM" id="SSF56784">
    <property type="entry name" value="HAD-like"/>
    <property type="match status" value="1"/>
</dbReference>
<dbReference type="PANTHER" id="PTHR28208:SF3">
    <property type="entry name" value="PHOSPHATIDATE PHOSPHATASE APP1"/>
    <property type="match status" value="1"/>
</dbReference>
<feature type="domain" description="Phosphatidate phosphatase APP1 catalytic" evidence="2">
    <location>
        <begin position="178"/>
        <end position="326"/>
    </location>
</feature>
<feature type="chain" id="PRO_5020398797" evidence="1">
    <location>
        <begin position="25"/>
        <end position="369"/>
    </location>
</feature>
<dbReference type="InterPro" id="IPR019236">
    <property type="entry name" value="APP1_cat"/>
</dbReference>
<dbReference type="EMBL" id="SNYM01000016">
    <property type="protein sequence ID" value="TDQ45909.1"/>
    <property type="molecule type" value="Genomic_DNA"/>
</dbReference>
<dbReference type="Proteomes" id="UP000295375">
    <property type="component" value="Unassembled WGS sequence"/>
</dbReference>
<reference evidence="3 4" key="1">
    <citation type="submission" date="2019-03" db="EMBL/GenBank/DDBJ databases">
        <title>Genomic Encyclopedia of Type Strains, Phase IV (KMG-IV): sequencing the most valuable type-strain genomes for metagenomic binning, comparative biology and taxonomic classification.</title>
        <authorList>
            <person name="Goeker M."/>
        </authorList>
    </citation>
    <scope>NUCLEOTIDE SEQUENCE [LARGE SCALE GENOMIC DNA]</scope>
    <source>
        <strain evidence="3 4">DSM 103792</strain>
    </source>
</reference>
<sequence length="369" mass="42098">MNQPPKPWAVAMALFSLGTTSANSAEPVSFSLKVDETAVFFPTDASFDEKAGQWQVPIHGWVYEVEQSVVRKHAAAEVLEQKFELLLTAESEPIFSERVDLLLADNERGKRLWIRLCGEKFALNESEPNGHTHTMLSISADVASVCADAGYLHYQLLLSPEDTQQVTGRVRLLSHNGFSLISDIDDTVKITEVTHRERLLDNTFYQPFRAVPGMPAAYQRLAQNGVQLHFVSSSPWQLYPVLEAFREHVNFPDASYSLKYLRFRDSDFFNLFKSGEETKPQQIEALLQRFSGRQFILVGDSGEQDPEVYAQMLRQYPEQVLGFAIRLIDDSDQEARFEALMRGLDEKKALWFRDPERLPLFFASLQREP</sequence>
<keyword evidence="1" id="KW-0732">Signal</keyword>
<dbReference type="InterPro" id="IPR052935">
    <property type="entry name" value="Mg2+_PAP"/>
</dbReference>
<comment type="caution">
    <text evidence="3">The sequence shown here is derived from an EMBL/GenBank/DDBJ whole genome shotgun (WGS) entry which is preliminary data.</text>
</comment>
<dbReference type="AlphaFoldDB" id="A0A4R6UKA5"/>
<dbReference type="GO" id="GO:0008195">
    <property type="term" value="F:phosphatidate phosphatase activity"/>
    <property type="evidence" value="ECO:0007669"/>
    <property type="project" value="InterPro"/>
</dbReference>
<evidence type="ECO:0000256" key="1">
    <source>
        <dbReference type="SAM" id="SignalP"/>
    </source>
</evidence>
<dbReference type="Pfam" id="PF09949">
    <property type="entry name" value="APP1_cat"/>
    <property type="match status" value="1"/>
</dbReference>
<keyword evidence="4" id="KW-1185">Reference proteome</keyword>
<proteinExistence type="predicted"/>
<organism evidence="3 4">
    <name type="scientific">Permianibacter aggregans</name>
    <dbReference type="NCBI Taxonomy" id="1510150"/>
    <lineage>
        <taxon>Bacteria</taxon>
        <taxon>Pseudomonadati</taxon>
        <taxon>Pseudomonadota</taxon>
        <taxon>Gammaproteobacteria</taxon>
        <taxon>Pseudomonadales</taxon>
        <taxon>Pseudomonadaceae</taxon>
        <taxon>Permianibacter</taxon>
    </lineage>
</organism>
<name>A0A4R6UKA5_9GAMM</name>
<gene>
    <name evidence="3" type="ORF">EV696_11612</name>
</gene>
<feature type="signal peptide" evidence="1">
    <location>
        <begin position="1"/>
        <end position="24"/>
    </location>
</feature>
<evidence type="ECO:0000313" key="3">
    <source>
        <dbReference type="EMBL" id="TDQ45909.1"/>
    </source>
</evidence>